<dbReference type="NCBIfam" id="TIGR04183">
    <property type="entry name" value="Por_Secre_tail"/>
    <property type="match status" value="1"/>
</dbReference>
<feature type="domain" description="HYR" evidence="4">
    <location>
        <begin position="260"/>
        <end position="342"/>
    </location>
</feature>
<evidence type="ECO:0000313" key="5">
    <source>
        <dbReference type="EMBL" id="TDD75179.1"/>
    </source>
</evidence>
<feature type="domain" description="HYR" evidence="4">
    <location>
        <begin position="989"/>
        <end position="1071"/>
    </location>
</feature>
<evidence type="ECO:0000256" key="2">
    <source>
        <dbReference type="ARBA" id="ARBA00022737"/>
    </source>
</evidence>
<evidence type="ECO:0000256" key="3">
    <source>
        <dbReference type="ARBA" id="ARBA00023157"/>
    </source>
</evidence>
<evidence type="ECO:0000256" key="1">
    <source>
        <dbReference type="ARBA" id="ARBA00022729"/>
    </source>
</evidence>
<dbReference type="SMART" id="SM00560">
    <property type="entry name" value="LamGL"/>
    <property type="match status" value="1"/>
</dbReference>
<accession>A0A4R5ATM2</accession>
<organism evidence="5 6">
    <name type="scientific">Flavobacterium caseinilyticum</name>
    <dbReference type="NCBI Taxonomy" id="2541732"/>
    <lineage>
        <taxon>Bacteria</taxon>
        <taxon>Pseudomonadati</taxon>
        <taxon>Bacteroidota</taxon>
        <taxon>Flavobacteriia</taxon>
        <taxon>Flavobacteriales</taxon>
        <taxon>Flavobacteriaceae</taxon>
        <taxon>Flavobacterium</taxon>
    </lineage>
</organism>
<dbReference type="PANTHER" id="PTHR24273">
    <property type="entry name" value="FI04643P-RELATED"/>
    <property type="match status" value="1"/>
</dbReference>
<feature type="domain" description="HYR" evidence="4">
    <location>
        <begin position="422"/>
        <end position="504"/>
    </location>
</feature>
<dbReference type="Gene3D" id="2.60.120.200">
    <property type="match status" value="1"/>
</dbReference>
<dbReference type="EMBL" id="SMFM01000006">
    <property type="protein sequence ID" value="TDD75179.1"/>
    <property type="molecule type" value="Genomic_DNA"/>
</dbReference>
<dbReference type="GO" id="GO:0005975">
    <property type="term" value="P:carbohydrate metabolic process"/>
    <property type="evidence" value="ECO:0007669"/>
    <property type="project" value="UniProtKB-ARBA"/>
</dbReference>
<feature type="domain" description="HYR" evidence="4">
    <location>
        <begin position="746"/>
        <end position="828"/>
    </location>
</feature>
<gene>
    <name evidence="5" type="ORF">E0F89_12405</name>
</gene>
<comment type="caution">
    <text evidence="5">The sequence shown here is derived from an EMBL/GenBank/DDBJ whole genome shotgun (WGS) entry which is preliminary data.</text>
</comment>
<evidence type="ECO:0000313" key="6">
    <source>
        <dbReference type="Proteomes" id="UP000295278"/>
    </source>
</evidence>
<dbReference type="InterPro" id="IPR003410">
    <property type="entry name" value="HYR_dom"/>
</dbReference>
<dbReference type="InterPro" id="IPR006558">
    <property type="entry name" value="LamG-like"/>
</dbReference>
<dbReference type="PANTHER" id="PTHR24273:SF32">
    <property type="entry name" value="HYALIN"/>
    <property type="match status" value="1"/>
</dbReference>
<keyword evidence="6" id="KW-1185">Reference proteome</keyword>
<dbReference type="OrthoDB" id="2582440at2"/>
<keyword evidence="2" id="KW-0677">Repeat</keyword>
<dbReference type="PROSITE" id="PS50825">
    <property type="entry name" value="HYR"/>
    <property type="match status" value="6"/>
</dbReference>
<keyword evidence="3" id="KW-1015">Disulfide bond</keyword>
<dbReference type="SMART" id="SM00282">
    <property type="entry name" value="LamG"/>
    <property type="match status" value="1"/>
</dbReference>
<name>A0A4R5ATM2_9FLAO</name>
<reference evidence="5 6" key="1">
    <citation type="submission" date="2019-03" db="EMBL/GenBank/DDBJ databases">
        <title>Flavobacterium AT-3-2 sp. nov., isolated from arctic soil.</title>
        <authorList>
            <person name="Chaudhary D.K."/>
        </authorList>
    </citation>
    <scope>NUCLEOTIDE SEQUENCE [LARGE SCALE GENOMIC DNA]</scope>
    <source>
        <strain evidence="5 6">AT-3-2</strain>
    </source>
</reference>
<dbReference type="InterPro" id="IPR026444">
    <property type="entry name" value="Secre_tail"/>
</dbReference>
<dbReference type="InterPro" id="IPR001791">
    <property type="entry name" value="Laminin_G"/>
</dbReference>
<dbReference type="RefSeq" id="WP_131910101.1">
    <property type="nucleotide sequence ID" value="NZ_SMFM01000006.1"/>
</dbReference>
<dbReference type="Pfam" id="PF18962">
    <property type="entry name" value="Por_Secre_tail"/>
    <property type="match status" value="1"/>
</dbReference>
<dbReference type="InterPro" id="IPR013320">
    <property type="entry name" value="ConA-like_dom_sf"/>
</dbReference>
<protein>
    <submittedName>
        <fullName evidence="5">HYR domain-containing protein</fullName>
    </submittedName>
</protein>
<dbReference type="GO" id="GO:0004553">
    <property type="term" value="F:hydrolase activity, hydrolyzing O-glycosyl compounds"/>
    <property type="evidence" value="ECO:0007669"/>
    <property type="project" value="UniProtKB-ARBA"/>
</dbReference>
<feature type="domain" description="HYR" evidence="4">
    <location>
        <begin position="584"/>
        <end position="666"/>
    </location>
</feature>
<dbReference type="Pfam" id="PF13385">
    <property type="entry name" value="Laminin_G_3"/>
    <property type="match status" value="1"/>
</dbReference>
<keyword evidence="1" id="KW-0732">Signal</keyword>
<dbReference type="Pfam" id="PF02494">
    <property type="entry name" value="HYR"/>
    <property type="match status" value="12"/>
</dbReference>
<proteinExistence type="predicted"/>
<dbReference type="Proteomes" id="UP000295278">
    <property type="component" value="Unassembled WGS sequence"/>
</dbReference>
<feature type="domain" description="HYR" evidence="4">
    <location>
        <begin position="97"/>
        <end position="180"/>
    </location>
</feature>
<evidence type="ECO:0000259" key="4">
    <source>
        <dbReference type="PROSITE" id="PS50825"/>
    </source>
</evidence>
<dbReference type="CDD" id="cd00110">
    <property type="entry name" value="LamG"/>
    <property type="match status" value="1"/>
</dbReference>
<sequence>MRKKYFYIFILLINFYHGYGQCTPDETSPNTPTLTDVNVGQCGGTPVAPTTTDICAGTITGTTTTIFPITTQGTTVVTWTFKDDNGNSTTANQNIIVDDTTIPTITAPAAVTGTTNGGCTSTNVVLGLLTVSDNCTATGTLIVTNDAPTAFPIGSTTVTWTVKDAANNIATATQTVTVTDNIAPTITAPVAKTGTTNVGCTSTNVVLGLPTVSDNCTATGSLIVTNNAPTAFPIGITTVTWTVKDAANNTATATQTITVTDNITPTITAPVAKTGTTNLGCTSTNVILGSPTVADNCTATAGLTVTNDAPAAFPIGSTTVTWTVKDAANNIATATQTVTVTDNIAPAITAPVAKTGTTNLGCTSTNVILGSPTVADNCTATAGLTVTNDAPAAFPIGITTVTWTVKDAANNTATATQTVTVTDNIAPTITAPVAKTGTTNVGCTSANVILGSPTVADNCTATAGLTVTNDAPAAFPIGSTTVTWTVKDAANNTATATQTVTVTDNIAPTITAPVAKTGTTNLGCTSTNVILGLPTVSDNCTATAGLTVTNDAPAAFPIGSTTVTWTVKDAANNIATATQTVTVTDNIAPTITAPVAKTGTTNVGCTSTNVILGSPTVADNCTATASLTVTNDAPTAFPIGITTVTWTVKDAANNTATATQTVTVTDNIAPTITAPVAKTGTTNVGCTSTNVILGSPTVADNCTATASLTVTNDAPTAFPIGITTVTWTVKDAANNTATATQTVTVTDNIAPTITAPVAKTGTTNLGCTSTNVILGSPTVADNCTATASLTVTNDAPTAFPIGITTVTWTVKDAANNTATATQTVTVTDNIAPTITAPVAKTGTTNVGCTSTNVILGSPTVADNCTATASLTLTNDAPTAFPIGITTVTWTVKDAANNTATATQTVTVTDNIAPTITAPAATMGTTNVGCTSTNVVLGSPVITDNCTATASLTVTNDAPTAFPIGITTVTWTVKDAANNTATAAQIVTITDNIAPTITAPVAKTGTTNVGCTSTNVILGLPTVSDNCTATASLTVTNDAPAAFPVGITTVTWTVKDAANNSATATQIVTITDIILPTITPGANQSVNTSPGACHAPVTVVDTSFSDNCTATISYTLSGATIKMITAGQVGTYVFNKGVTTINYTVTDASNNSVTGSKTITVIDNELPSITSLPALTGNCSITITAPTSPDNCGTVTGITSDITLPHTYSKPGFYIINWNFTDLSGNSKNISQTVTVTDTNAPVASVTSLPNISFIGCQILSSQLTYPTAVDACNGIITGVPSIQFPYSVLGTSQITWTYTDATGNAATQVQNITMTSEKISGGVLLGYLTVDDPKTAKSIIDIKSCSSGGNEIKMNLSGQIGTIIQWEKYDLGSAVWATIPNTTNNYTVTFYPTTTESTYFRALVQVGTCYQYSSNFYVRALPADQPPVLAQSVFNICLNEQVTLLARRSYTIQEDAITGKGGDFNTGQFPDKFNDDAWRIDGAPSASHYTANGNATKETNWAATNPHEFGTIEYDSGDPKFSIAQGNYYSEWIKKQQPQVYKGKTTLETPIFSLVNMRAAFLNFDQAYNLVDADRAYLDLSIDGGVTYPYRLQTLVGGQTWDWASPRNAGTGSSATTYNFKNDNSSFDLSAYLGHSKVRARWTFYGTTDFSVWAIDGISIPTAPVLDQIEWTDGIGKPGVPPLSQGVLETSYTYTPEAPGKHKYGATILASGCRSYGELGTALADVNVSYSFAGSNITLGPDNCGSNSVKLNAYDNTKTANQNATKGSYIIPAGCTTCDDPGTNIQGTWSISGSSSCGTGTFSDIHDPDATFTAEVGSYILEWTVFGCKSSVNIEISNCATVDFDGVNDYVDFKAQNYHLNSNFSLEVWVKPEASSNNVQTIFSKKNANSNGDNGYDLSIQNDFVTFRWNGVGSITSPNKIGSNRWYHIAVTYANSQYKLYIDGILLNTKTGSSLPNANNFKALIGAMDQNATASSEPVNYFKGWIDELKIWNVALNDEQIRQMMNQEIKEQSAGNNVVFGEVIPVAVNGVTWANLKGYYRMDQIGCGYLKPNFGVGADGKLKNITTAEPQTAPLPYYSVRNGDWTNRSAATPWAYGETVWDYPNSTGINGQPIDWNIVRSLHDINSTSKDITLLGLKSEAGKLTIADPSKPLDEKNSGQGLWITLYLKLNGSIDLVGESQLVQKRYLPTYFNESILDQASTGYIERDQQGQQNSYNYNYWSSPVSIQGGVNNAPYSISGVMRDGTNSASPGLISFNDGAYFADGALSSPIKISNRWIWSYNAPVKSTELQNYNQWNYLGNTGLLKTGEGYTMKGTGGTAATDLTQNYVFVGKPNNGTISLPLPLNQIYLIGNPYPSALDADEFIRNNLKDCVGCTATQNVFNGALYFWDHFGVTNNHVLAQYTGGYAAYNLSGGVAGIANSVLTVHDFSIGSKRPKQYIPVGQSFFIDAPTGTSTSTASLNFTNNQRTFVRETLASSLFIKTIGSAKKSLIDTRSKIRLGFDSSKGMHRQLLVTADPNTTSGYDIGYDAPLFDIKTDDMYWIINNNAYVIQGINNFDEDQIIPLGVVIGNKGSITIKMDELENIADDFRIFLFDNLTESYHNIRKGPLNIMLDIGEYKNRFSLRFKDKTLGIEESILNNDIAVFYAKNSKTLFIQNNFPDVTVNNVTLYNILGQDLGNWDVQNQMQSSIQIPIKNLSSGVYIVKLNTTEGVLSKKIIVN</sequence>
<dbReference type="SUPFAM" id="SSF49899">
    <property type="entry name" value="Concanavalin A-like lectins/glucanases"/>
    <property type="match status" value="1"/>
</dbReference>